<dbReference type="Proteomes" id="UP000236333">
    <property type="component" value="Unassembled WGS sequence"/>
</dbReference>
<evidence type="ECO:0000256" key="6">
    <source>
        <dbReference type="ARBA" id="ARBA00022989"/>
    </source>
</evidence>
<evidence type="ECO:0000313" key="10">
    <source>
        <dbReference type="EMBL" id="PNH09243.1"/>
    </source>
</evidence>
<evidence type="ECO:0000256" key="5">
    <source>
        <dbReference type="ARBA" id="ARBA00022840"/>
    </source>
</evidence>
<feature type="region of interest" description="Disordered" evidence="9">
    <location>
        <begin position="238"/>
        <end position="264"/>
    </location>
</feature>
<comment type="subcellular location">
    <subcellularLocation>
        <location evidence="1">Membrane</location>
        <topology evidence="1">Multi-pass membrane protein</topology>
    </subcellularLocation>
    <subcellularLocation>
        <location evidence="8">Plastid</location>
        <location evidence="8">Chloroplast membrane</location>
        <topology evidence="8">Multi-pass membrane protein</topology>
    </subcellularLocation>
</comment>
<keyword evidence="8" id="KW-0150">Chloroplast</keyword>
<organism evidence="10 11">
    <name type="scientific">Tetrabaena socialis</name>
    <dbReference type="NCBI Taxonomy" id="47790"/>
    <lineage>
        <taxon>Eukaryota</taxon>
        <taxon>Viridiplantae</taxon>
        <taxon>Chlorophyta</taxon>
        <taxon>core chlorophytes</taxon>
        <taxon>Chlorophyceae</taxon>
        <taxon>CS clade</taxon>
        <taxon>Chlamydomonadales</taxon>
        <taxon>Tetrabaenaceae</taxon>
        <taxon>Tetrabaena</taxon>
    </lineage>
</organism>
<sequence>MACISVRTGLLLDRPLSTASATSVLTEPSRAHGSRGAAPRAFTEGLYRPGPTLPVNSFAMRGPGLPGSAGGSGRHPTWDADAIAGRAAWAGSGSGAASGRRGVVPSAAVAAAEGAGDATLGPVAAAQLFTYFANYLSLPTIIVQALLGVVGGQAARFWALSGKFMPMVGLFFMLAFVNTILDSLKDTLVITAVGGGAQTTARAVMDAQTAARASTIEYRFDSFRLLLPLLLPPQLRGSATPGVGGEREERGGAEGRQLAVPLPTPRAGGWTQAVFADEAVRVMYNSQGDTLVFVRQ</sequence>
<evidence type="ECO:0000256" key="1">
    <source>
        <dbReference type="ARBA" id="ARBA00004141"/>
    </source>
</evidence>
<keyword evidence="5 8" id="KW-0067">ATP-binding</keyword>
<protein>
    <recommendedName>
        <fullName evidence="8">ADP,ATP carrier protein</fullName>
    </recommendedName>
</protein>
<keyword evidence="4 8" id="KW-0547">Nucleotide-binding</keyword>
<keyword evidence="3 8" id="KW-0812">Transmembrane</keyword>
<comment type="similarity">
    <text evidence="8">Belongs to the ADP/ATP translocase tlc family.</text>
</comment>
<dbReference type="GO" id="GO:0031969">
    <property type="term" value="C:chloroplast membrane"/>
    <property type="evidence" value="ECO:0007669"/>
    <property type="project" value="UniProtKB-SubCell"/>
</dbReference>
<keyword evidence="11" id="KW-1185">Reference proteome</keyword>
<feature type="region of interest" description="Disordered" evidence="9">
    <location>
        <begin position="21"/>
        <end position="43"/>
    </location>
</feature>
<dbReference type="Pfam" id="PF03219">
    <property type="entry name" value="TLC"/>
    <property type="match status" value="1"/>
</dbReference>
<comment type="caution">
    <text evidence="8">Lacks conserved residue(s) required for the propagation of feature annotation.</text>
</comment>
<proteinExistence type="inferred from homology"/>
<comment type="caution">
    <text evidence="10">The sequence shown here is derived from an EMBL/GenBank/DDBJ whole genome shotgun (WGS) entry which is preliminary data.</text>
</comment>
<keyword evidence="7 8" id="KW-0472">Membrane</keyword>
<dbReference type="GO" id="GO:0005524">
    <property type="term" value="F:ATP binding"/>
    <property type="evidence" value="ECO:0007669"/>
    <property type="project" value="UniProtKB-KW"/>
</dbReference>
<evidence type="ECO:0000256" key="8">
    <source>
        <dbReference type="RuleBase" id="RU363121"/>
    </source>
</evidence>
<gene>
    <name evidence="10" type="ORF">TSOC_004147</name>
</gene>
<feature type="transmembrane region" description="Helical" evidence="8">
    <location>
        <begin position="164"/>
        <end position="181"/>
    </location>
</feature>
<evidence type="ECO:0000256" key="2">
    <source>
        <dbReference type="ARBA" id="ARBA00022448"/>
    </source>
</evidence>
<keyword evidence="8" id="KW-0934">Plastid</keyword>
<dbReference type="OrthoDB" id="538321at2759"/>
<evidence type="ECO:0000256" key="3">
    <source>
        <dbReference type="ARBA" id="ARBA00022692"/>
    </source>
</evidence>
<reference evidence="10 11" key="1">
    <citation type="journal article" date="2017" name="Mol. Biol. Evol.">
        <title>The 4-celled Tetrabaena socialis nuclear genome reveals the essential components for genetic control of cell number at the origin of multicellularity in the volvocine lineage.</title>
        <authorList>
            <person name="Featherston J."/>
            <person name="Arakaki Y."/>
            <person name="Hanschen E.R."/>
            <person name="Ferris P.J."/>
            <person name="Michod R.E."/>
            <person name="Olson B.J.S.C."/>
            <person name="Nozaki H."/>
            <person name="Durand P.M."/>
        </authorList>
    </citation>
    <scope>NUCLEOTIDE SEQUENCE [LARGE SCALE GENOMIC DNA]</scope>
    <source>
        <strain evidence="10 11">NIES-571</strain>
    </source>
</reference>
<keyword evidence="2 8" id="KW-0813">Transport</keyword>
<dbReference type="InterPro" id="IPR004667">
    <property type="entry name" value="ADP_ATP_car_bac_type"/>
</dbReference>
<dbReference type="EMBL" id="PGGS01000098">
    <property type="protein sequence ID" value="PNH09243.1"/>
    <property type="molecule type" value="Genomic_DNA"/>
</dbReference>
<accession>A0A2J8A9T5</accession>
<feature type="transmembrane region" description="Helical" evidence="8">
    <location>
        <begin position="135"/>
        <end position="158"/>
    </location>
</feature>
<keyword evidence="6 8" id="KW-1133">Transmembrane helix</keyword>
<evidence type="ECO:0000256" key="7">
    <source>
        <dbReference type="ARBA" id="ARBA00023136"/>
    </source>
</evidence>
<evidence type="ECO:0000256" key="9">
    <source>
        <dbReference type="SAM" id="MobiDB-lite"/>
    </source>
</evidence>
<dbReference type="GO" id="GO:0005471">
    <property type="term" value="F:ATP:ADP antiporter activity"/>
    <property type="evidence" value="ECO:0007669"/>
    <property type="project" value="InterPro"/>
</dbReference>
<name>A0A2J8A9T5_9CHLO</name>
<evidence type="ECO:0000256" key="4">
    <source>
        <dbReference type="ARBA" id="ARBA00022741"/>
    </source>
</evidence>
<dbReference type="AlphaFoldDB" id="A0A2J8A9T5"/>
<evidence type="ECO:0000313" key="11">
    <source>
        <dbReference type="Proteomes" id="UP000236333"/>
    </source>
</evidence>